<sequence length="226" mass="24340">MNSLDTSSSRSVDGDIVSLDLKNQYMNQIARGHKSRGTASSGNITRKFSTQAGTISNQAPLKVSGLRMPSPKIGFFDGVKSSAHIPKGTVQSQSGIHSMLPAKGGAMCNSNGSSNIKPKLRKRPTARTKVVGGWPDDAKIDIDTEWIEKKMVVLEIQVNGISKHKIDENSNIHGQIDEIISEISDCASETSAITSEPVGGRALLLSSILSVMTNDFLFLTTWLSRI</sequence>
<protein>
    <submittedName>
        <fullName evidence="2">Uncharacterized protein</fullName>
    </submittedName>
</protein>
<dbReference type="Proteomes" id="UP000834106">
    <property type="component" value="Chromosome 5"/>
</dbReference>
<feature type="compositionally biased region" description="Polar residues" evidence="1">
    <location>
        <begin position="37"/>
        <end position="56"/>
    </location>
</feature>
<proteinExistence type="predicted"/>
<organism evidence="2 3">
    <name type="scientific">Fraxinus pennsylvanica</name>
    <dbReference type="NCBI Taxonomy" id="56036"/>
    <lineage>
        <taxon>Eukaryota</taxon>
        <taxon>Viridiplantae</taxon>
        <taxon>Streptophyta</taxon>
        <taxon>Embryophyta</taxon>
        <taxon>Tracheophyta</taxon>
        <taxon>Spermatophyta</taxon>
        <taxon>Magnoliopsida</taxon>
        <taxon>eudicotyledons</taxon>
        <taxon>Gunneridae</taxon>
        <taxon>Pentapetalae</taxon>
        <taxon>asterids</taxon>
        <taxon>lamiids</taxon>
        <taxon>Lamiales</taxon>
        <taxon>Oleaceae</taxon>
        <taxon>Oleeae</taxon>
        <taxon>Fraxinus</taxon>
    </lineage>
</organism>
<dbReference type="PANTHER" id="PTHR33737:SF2">
    <property type="entry name" value="OS12G0102700 PROTEIN"/>
    <property type="match status" value="1"/>
</dbReference>
<evidence type="ECO:0000313" key="2">
    <source>
        <dbReference type="EMBL" id="CAI9762046.1"/>
    </source>
</evidence>
<accession>A0AAD1Z2N2</accession>
<dbReference type="AlphaFoldDB" id="A0AAD1Z2N2"/>
<dbReference type="InterPro" id="IPR045882">
    <property type="entry name" value="GPT1/2"/>
</dbReference>
<dbReference type="GO" id="GO:0008017">
    <property type="term" value="F:microtubule binding"/>
    <property type="evidence" value="ECO:0007669"/>
    <property type="project" value="InterPro"/>
</dbReference>
<name>A0AAD1Z2N2_9LAMI</name>
<gene>
    <name evidence="2" type="ORF">FPE_LOCUS9476</name>
</gene>
<reference evidence="2" key="1">
    <citation type="submission" date="2023-05" db="EMBL/GenBank/DDBJ databases">
        <authorList>
            <person name="Huff M."/>
        </authorList>
    </citation>
    <scope>NUCLEOTIDE SEQUENCE</scope>
</reference>
<evidence type="ECO:0000256" key="1">
    <source>
        <dbReference type="SAM" id="MobiDB-lite"/>
    </source>
</evidence>
<dbReference type="EMBL" id="OU503040">
    <property type="protein sequence ID" value="CAI9762046.1"/>
    <property type="molecule type" value="Genomic_DNA"/>
</dbReference>
<feature type="region of interest" description="Disordered" evidence="1">
    <location>
        <begin position="32"/>
        <end position="56"/>
    </location>
</feature>
<dbReference type="PANTHER" id="PTHR33737">
    <property type="entry name" value="OS05G0121800 PROTEIN"/>
    <property type="match status" value="1"/>
</dbReference>
<evidence type="ECO:0000313" key="3">
    <source>
        <dbReference type="Proteomes" id="UP000834106"/>
    </source>
</evidence>
<keyword evidence="3" id="KW-1185">Reference proteome</keyword>